<proteinExistence type="predicted"/>
<evidence type="ECO:0008006" key="4">
    <source>
        <dbReference type="Google" id="ProtNLM"/>
    </source>
</evidence>
<comment type="caution">
    <text evidence="2">The sequence shown here is derived from an EMBL/GenBank/DDBJ whole genome shotgun (WGS) entry which is preliminary data.</text>
</comment>
<evidence type="ECO:0000313" key="2">
    <source>
        <dbReference type="EMBL" id="MBS9532369.1"/>
    </source>
</evidence>
<dbReference type="RefSeq" id="WP_214091255.1">
    <property type="nucleotide sequence ID" value="NZ_JAHCLR010000003.1"/>
</dbReference>
<feature type="transmembrane region" description="Helical" evidence="1">
    <location>
        <begin position="98"/>
        <end position="119"/>
    </location>
</feature>
<evidence type="ECO:0000313" key="3">
    <source>
        <dbReference type="Proteomes" id="UP001519535"/>
    </source>
</evidence>
<feature type="transmembrane region" description="Helical" evidence="1">
    <location>
        <begin position="35"/>
        <end position="54"/>
    </location>
</feature>
<keyword evidence="1" id="KW-0812">Transmembrane</keyword>
<gene>
    <name evidence="2" type="ORF">KIH27_02060</name>
</gene>
<reference evidence="2 3" key="1">
    <citation type="submission" date="2021-05" db="EMBL/GenBank/DDBJ databases">
        <title>Mycobacterium acidophilum sp. nov., an extremely acid-tolerant member of the genus Mycobacterium.</title>
        <authorList>
            <person name="Xia J."/>
        </authorList>
    </citation>
    <scope>NUCLEOTIDE SEQUENCE [LARGE SCALE GENOMIC DNA]</scope>
    <source>
        <strain evidence="2 3">M1</strain>
    </source>
</reference>
<keyword evidence="3" id="KW-1185">Reference proteome</keyword>
<accession>A0ABS5RHD5</accession>
<keyword evidence="1" id="KW-0472">Membrane</keyword>
<dbReference type="Proteomes" id="UP001519535">
    <property type="component" value="Unassembled WGS sequence"/>
</dbReference>
<feature type="transmembrane region" description="Helical" evidence="1">
    <location>
        <begin position="66"/>
        <end position="86"/>
    </location>
</feature>
<sequence length="311" mass="32338">MSGRNRAADELRAAATAEHRAAFDTMRSDRRWMTAWLITVTALSIGGNVGSAVLGLGPGSTRTAGIVWAAVPPILLWWAVEGMPTLERMMAESGKDRILTTTTWAVVCGAFGWSAHGLYSFTVAVHVPPTLAWLAPLTIDLSIFLATRGLVKTAPQWARMKAGVVTTGQPIETPPAPARPRVKTSVLAGREDESTAPRRGVERAVIESRSPAAELAPTAADATPVVGATDLPEPSADDRATAQQIIADGVTILPVDTIAQVLAAVSAGVSQRKVADAVEIDRKTVGKVVAAAGDRFPVRTLTAVGAGSGGG</sequence>
<protein>
    <recommendedName>
        <fullName evidence="4">DUF2637 domain-containing protein</fullName>
    </recommendedName>
</protein>
<name>A0ABS5RHD5_9MYCO</name>
<keyword evidence="1" id="KW-1133">Transmembrane helix</keyword>
<evidence type="ECO:0000256" key="1">
    <source>
        <dbReference type="SAM" id="Phobius"/>
    </source>
</evidence>
<feature type="transmembrane region" description="Helical" evidence="1">
    <location>
        <begin position="131"/>
        <end position="151"/>
    </location>
</feature>
<organism evidence="2 3">
    <name type="scientific">Mycolicibacter acidiphilus</name>
    <dbReference type="NCBI Taxonomy" id="2835306"/>
    <lineage>
        <taxon>Bacteria</taxon>
        <taxon>Bacillati</taxon>
        <taxon>Actinomycetota</taxon>
        <taxon>Actinomycetes</taxon>
        <taxon>Mycobacteriales</taxon>
        <taxon>Mycobacteriaceae</taxon>
        <taxon>Mycolicibacter</taxon>
    </lineage>
</organism>
<dbReference type="EMBL" id="JAHCLR010000003">
    <property type="protein sequence ID" value="MBS9532369.1"/>
    <property type="molecule type" value="Genomic_DNA"/>
</dbReference>